<dbReference type="SMART" id="SM00901">
    <property type="entry name" value="FRG"/>
    <property type="match status" value="1"/>
</dbReference>
<reference evidence="3" key="1">
    <citation type="submission" date="2016-11" db="EMBL/GenBank/DDBJ databases">
        <authorList>
            <person name="Varghese N."/>
            <person name="Submissions S."/>
        </authorList>
    </citation>
    <scope>NUCLEOTIDE SEQUENCE [LARGE SCALE GENOMIC DNA]</scope>
    <source>
        <strain evidence="3">DSM 26910</strain>
    </source>
</reference>
<evidence type="ECO:0000259" key="1">
    <source>
        <dbReference type="SMART" id="SM00901"/>
    </source>
</evidence>
<dbReference type="STRING" id="1484053.SAMN05444274_1314"/>
<accession>A0A1M5GRF5</accession>
<proteinExistence type="predicted"/>
<dbReference type="OrthoDB" id="9816036at2"/>
<dbReference type="InterPro" id="IPR014966">
    <property type="entry name" value="FRG-dom"/>
</dbReference>
<dbReference type="RefSeq" id="WP_073003664.1">
    <property type="nucleotide sequence ID" value="NZ_FQUM01000031.1"/>
</dbReference>
<dbReference type="EMBL" id="FQUM01000031">
    <property type="protein sequence ID" value="SHG06296.1"/>
    <property type="molecule type" value="Genomic_DNA"/>
</dbReference>
<dbReference type="AlphaFoldDB" id="A0A1M5GRF5"/>
<evidence type="ECO:0000313" key="2">
    <source>
        <dbReference type="EMBL" id="SHG06296.1"/>
    </source>
</evidence>
<keyword evidence="3" id="KW-1185">Reference proteome</keyword>
<name>A0A1M5GRF5_9BACT</name>
<dbReference type="Proteomes" id="UP000184164">
    <property type="component" value="Unassembled WGS sequence"/>
</dbReference>
<feature type="domain" description="FRG" evidence="1">
    <location>
        <begin position="25"/>
        <end position="118"/>
    </location>
</feature>
<organism evidence="2 3">
    <name type="scientific">Mariniphaga anaerophila</name>
    <dbReference type="NCBI Taxonomy" id="1484053"/>
    <lineage>
        <taxon>Bacteria</taxon>
        <taxon>Pseudomonadati</taxon>
        <taxon>Bacteroidota</taxon>
        <taxon>Bacteroidia</taxon>
        <taxon>Marinilabiliales</taxon>
        <taxon>Prolixibacteraceae</taxon>
        <taxon>Mariniphaga</taxon>
    </lineage>
</organism>
<sequence length="246" mass="28575">MKYSTKTIKSLSDLISKLKDDSKGYDGPIWFRGQPKMTYKLLPSYYRFKNPVSEKTLIQKFKQNATLLLNDIPSNDFEWLFLMQHHGVPTRLLDWSESPLVAAYFACQNNNDDDSALWVLLPVELNINAGIRPEETFNIPSLDDDALLSYSPPRYQNDTTSKMYPVATITTRNNSRMQSQLGCFTIFHKEKKPIEEIGDKNHLWRYKIPKDSKKEILEELKLCGINRFTLFPELESIGETLKKELK</sequence>
<evidence type="ECO:0000313" key="3">
    <source>
        <dbReference type="Proteomes" id="UP000184164"/>
    </source>
</evidence>
<protein>
    <submittedName>
        <fullName evidence="2">FRG domain-containing protein</fullName>
    </submittedName>
</protein>
<gene>
    <name evidence="2" type="ORF">SAMN05444274_1314</name>
</gene>
<dbReference type="Pfam" id="PF08867">
    <property type="entry name" value="FRG"/>
    <property type="match status" value="1"/>
</dbReference>